<dbReference type="PATRIC" id="fig|1354303.4.peg.1380"/>
<name>U4T689_9GAMM</name>
<organism evidence="6 7">
    <name type="scientific">Psychrobacter aquaticus CMS 56</name>
    <dbReference type="NCBI Taxonomy" id="1354303"/>
    <lineage>
        <taxon>Bacteria</taxon>
        <taxon>Pseudomonadati</taxon>
        <taxon>Pseudomonadota</taxon>
        <taxon>Gammaproteobacteria</taxon>
        <taxon>Moraxellales</taxon>
        <taxon>Moraxellaceae</taxon>
        <taxon>Psychrobacter</taxon>
    </lineage>
</organism>
<dbReference type="AlphaFoldDB" id="U4T689"/>
<dbReference type="RefSeq" id="WP_021814042.1">
    <property type="nucleotide sequence ID" value="NZ_AUSW01000025.1"/>
</dbReference>
<keyword evidence="4" id="KW-0804">Transcription</keyword>
<comment type="caution">
    <text evidence="6">The sequence shown here is derived from an EMBL/GenBank/DDBJ whole genome shotgun (WGS) entry which is preliminary data.</text>
</comment>
<dbReference type="Pfam" id="PF03466">
    <property type="entry name" value="LysR_substrate"/>
    <property type="match status" value="1"/>
</dbReference>
<dbReference type="Proteomes" id="UP000016761">
    <property type="component" value="Unassembled WGS sequence"/>
</dbReference>
<evidence type="ECO:0000256" key="4">
    <source>
        <dbReference type="ARBA" id="ARBA00023163"/>
    </source>
</evidence>
<dbReference type="InterPro" id="IPR036390">
    <property type="entry name" value="WH_DNA-bd_sf"/>
</dbReference>
<sequence length="322" mass="36940">MTHVNIKHSSTRMLGNLHCFSCVARHMSFTLAADELCLTQSAVSHRIKNLEEQLGFGLFLRFNRRIQLTYEGEQLWSVLNSSLSALDMTIRDLRNQDIGGHLTLSAPPSFAQNWMTPRLVQFQKQHTRLFLHFETHSRLIDFSRENIDIAVYYGNGEYPGLHSQLLMTEFLQPVCSPQYAHEHDLYDKRENLAHCQFLHDVNAWPDAGAHAEWEYWCEAYSIASVDLSCGYSFDMSEMAVNAAKHGLGIAMGRLNLINDDIKRGQLVTPFKQKIQAKQRYFAVCHPDRMDRPAISALLHWLLETTQQDKFAQSLAVSVSKRL</sequence>
<dbReference type="GO" id="GO:0006351">
    <property type="term" value="P:DNA-templated transcription"/>
    <property type="evidence" value="ECO:0007669"/>
    <property type="project" value="TreeGrafter"/>
</dbReference>
<evidence type="ECO:0000313" key="6">
    <source>
        <dbReference type="EMBL" id="ERL55661.1"/>
    </source>
</evidence>
<evidence type="ECO:0000256" key="1">
    <source>
        <dbReference type="ARBA" id="ARBA00009437"/>
    </source>
</evidence>
<dbReference type="PROSITE" id="PS50931">
    <property type="entry name" value="HTH_LYSR"/>
    <property type="match status" value="1"/>
</dbReference>
<reference evidence="6 7" key="1">
    <citation type="journal article" date="2013" name="Genome Announc.">
        <title>Draft Genome Sequence of Psychrobacter aquaticus Strain CMS 56T, Isolated from a Cyanobacterial Mat Sample Collected from Water Bodies in the McMurdo Dry Valley Region of Antarctica.</title>
        <authorList>
            <person name="Reddy G.S."/>
            <person name="Ara S."/>
            <person name="Singh A."/>
            <person name="Kumar Pinnaka A."/>
            <person name="Shivaji S."/>
        </authorList>
    </citation>
    <scope>NUCLEOTIDE SEQUENCE [LARGE SCALE GENOMIC DNA]</scope>
    <source>
        <strain evidence="6 7">CMS 56</strain>
    </source>
</reference>
<evidence type="ECO:0000256" key="3">
    <source>
        <dbReference type="ARBA" id="ARBA00023125"/>
    </source>
</evidence>
<dbReference type="PRINTS" id="PR00039">
    <property type="entry name" value="HTHLYSR"/>
</dbReference>
<protein>
    <submittedName>
        <fullName evidence="6">D-serine dehydratase transcriptional activator</fullName>
    </submittedName>
</protein>
<dbReference type="PANTHER" id="PTHR30537:SF32">
    <property type="entry name" value="HTH-TYPE TRANSCRIPTIONAL REGULATOR DSDC"/>
    <property type="match status" value="1"/>
</dbReference>
<dbReference type="InterPro" id="IPR000847">
    <property type="entry name" value="LysR_HTH_N"/>
</dbReference>
<dbReference type="InterPro" id="IPR005119">
    <property type="entry name" value="LysR_subst-bd"/>
</dbReference>
<comment type="similarity">
    <text evidence="1">Belongs to the LysR transcriptional regulatory family.</text>
</comment>
<dbReference type="NCBIfam" id="NF007491">
    <property type="entry name" value="PRK10086.1"/>
    <property type="match status" value="1"/>
</dbReference>
<dbReference type="Gene3D" id="1.10.10.10">
    <property type="entry name" value="Winged helix-like DNA-binding domain superfamily/Winged helix DNA-binding domain"/>
    <property type="match status" value="1"/>
</dbReference>
<dbReference type="eggNOG" id="COG0583">
    <property type="taxonomic scope" value="Bacteria"/>
</dbReference>
<evidence type="ECO:0000256" key="2">
    <source>
        <dbReference type="ARBA" id="ARBA00023015"/>
    </source>
</evidence>
<dbReference type="Gene3D" id="3.40.190.10">
    <property type="entry name" value="Periplasmic binding protein-like II"/>
    <property type="match status" value="2"/>
</dbReference>
<dbReference type="GO" id="GO:0043565">
    <property type="term" value="F:sequence-specific DNA binding"/>
    <property type="evidence" value="ECO:0007669"/>
    <property type="project" value="TreeGrafter"/>
</dbReference>
<keyword evidence="2" id="KW-0805">Transcription regulation</keyword>
<dbReference type="InterPro" id="IPR058163">
    <property type="entry name" value="LysR-type_TF_proteobact-type"/>
</dbReference>
<accession>U4T689</accession>
<gene>
    <name evidence="6" type="ORF">M917_1398</name>
</gene>
<evidence type="ECO:0000313" key="7">
    <source>
        <dbReference type="Proteomes" id="UP000016761"/>
    </source>
</evidence>
<dbReference type="GO" id="GO:0003700">
    <property type="term" value="F:DNA-binding transcription factor activity"/>
    <property type="evidence" value="ECO:0007669"/>
    <property type="project" value="InterPro"/>
</dbReference>
<keyword evidence="3" id="KW-0238">DNA-binding</keyword>
<proteinExistence type="inferred from homology"/>
<dbReference type="STRING" id="1354303.M917_1398"/>
<dbReference type="OrthoDB" id="5526340at2"/>
<evidence type="ECO:0000259" key="5">
    <source>
        <dbReference type="PROSITE" id="PS50931"/>
    </source>
</evidence>
<dbReference type="InterPro" id="IPR036388">
    <property type="entry name" value="WH-like_DNA-bd_sf"/>
</dbReference>
<dbReference type="SUPFAM" id="SSF46785">
    <property type="entry name" value="Winged helix' DNA-binding domain"/>
    <property type="match status" value="1"/>
</dbReference>
<dbReference type="CDD" id="cd08432">
    <property type="entry name" value="PBP2_GcdR_TrpI_HvrB_AmpR_like"/>
    <property type="match status" value="1"/>
</dbReference>
<keyword evidence="7" id="KW-1185">Reference proteome</keyword>
<dbReference type="Pfam" id="PF00126">
    <property type="entry name" value="HTH_1"/>
    <property type="match status" value="1"/>
</dbReference>
<dbReference type="EMBL" id="AUSW01000025">
    <property type="protein sequence ID" value="ERL55661.1"/>
    <property type="molecule type" value="Genomic_DNA"/>
</dbReference>
<dbReference type="NCBIfam" id="NF008352">
    <property type="entry name" value="PRK11139.1"/>
    <property type="match status" value="1"/>
</dbReference>
<feature type="domain" description="HTH lysR-type" evidence="5">
    <location>
        <begin position="17"/>
        <end position="69"/>
    </location>
</feature>
<dbReference type="PANTHER" id="PTHR30537">
    <property type="entry name" value="HTH-TYPE TRANSCRIPTIONAL REGULATOR"/>
    <property type="match status" value="1"/>
</dbReference>
<dbReference type="SUPFAM" id="SSF53850">
    <property type="entry name" value="Periplasmic binding protein-like II"/>
    <property type="match status" value="1"/>
</dbReference>